<organism evidence="3 4">
    <name type="scientific">Caenispirillum bisanense</name>
    <dbReference type="NCBI Taxonomy" id="414052"/>
    <lineage>
        <taxon>Bacteria</taxon>
        <taxon>Pseudomonadati</taxon>
        <taxon>Pseudomonadota</taxon>
        <taxon>Alphaproteobacteria</taxon>
        <taxon>Rhodospirillales</taxon>
        <taxon>Novispirillaceae</taxon>
        <taxon>Caenispirillum</taxon>
    </lineage>
</organism>
<dbReference type="Proteomes" id="UP000219621">
    <property type="component" value="Unassembled WGS sequence"/>
</dbReference>
<feature type="compositionally biased region" description="Basic and acidic residues" evidence="2">
    <location>
        <begin position="163"/>
        <end position="177"/>
    </location>
</feature>
<dbReference type="EMBL" id="OCNJ01000012">
    <property type="protein sequence ID" value="SOE00352.1"/>
    <property type="molecule type" value="Genomic_DNA"/>
</dbReference>
<keyword evidence="4" id="KW-1185">Reference proteome</keyword>
<name>A0A286GXY6_9PROT</name>
<sequence>MKKMPMPPPATLQPRYWGNLSQYHELYEPEGLVDAVEDFDKLWSKINWKTFQASTHSRITDADKLEKMRKSMATTWAKRMKNVHGQLDSIVLKSRKLIADIPGDKKEAVKPLNALLPDVTRFRKGIPLKFDDSDFLEAIEALQGDDDDSGGGGAGGKGKGKGKGKDKDKDSEKEKPIDAGAFRKAAAAIATAAKSGGAPASTVARIHGEALDIIGGHNKDQRAQNRLFKSLMPLGGDKIAKQVANGLKDRAAAKIADSLPDDVAAKLKKVGFNPGAKNENKQKLEKIAKEMEKSTAAIKKALETSYKHIGSLTKAANGNAMMNKKLDETEKLLDIMSRIYGDIESFTGTVTEAAELMKNGKPTNGIRLEKLEADRLAKAFGLLERWAASWQRMV</sequence>
<gene>
    <name evidence="3" type="ORF">SAMN05421508_11251</name>
</gene>
<evidence type="ECO:0000313" key="3">
    <source>
        <dbReference type="EMBL" id="SOE00352.1"/>
    </source>
</evidence>
<reference evidence="3 4" key="1">
    <citation type="submission" date="2017-09" db="EMBL/GenBank/DDBJ databases">
        <authorList>
            <person name="Ehlers B."/>
            <person name="Leendertz F.H."/>
        </authorList>
    </citation>
    <scope>NUCLEOTIDE SEQUENCE [LARGE SCALE GENOMIC DNA]</scope>
    <source>
        <strain evidence="3 4">USBA 140</strain>
    </source>
</reference>
<feature type="region of interest" description="Disordered" evidence="2">
    <location>
        <begin position="142"/>
        <end position="178"/>
    </location>
</feature>
<proteinExistence type="predicted"/>
<dbReference type="AlphaFoldDB" id="A0A286GXY6"/>
<dbReference type="RefSeq" id="WP_097281168.1">
    <property type="nucleotide sequence ID" value="NZ_OCNJ01000012.1"/>
</dbReference>
<protein>
    <submittedName>
        <fullName evidence="3">Uncharacterized protein</fullName>
    </submittedName>
</protein>
<dbReference type="OrthoDB" id="9797850at2"/>
<evidence type="ECO:0000256" key="2">
    <source>
        <dbReference type="SAM" id="MobiDB-lite"/>
    </source>
</evidence>
<keyword evidence="1" id="KW-0175">Coiled coil</keyword>
<accession>A0A286GXY6</accession>
<evidence type="ECO:0000256" key="1">
    <source>
        <dbReference type="SAM" id="Coils"/>
    </source>
</evidence>
<feature type="coiled-coil region" evidence="1">
    <location>
        <begin position="277"/>
        <end position="304"/>
    </location>
</feature>
<evidence type="ECO:0000313" key="4">
    <source>
        <dbReference type="Proteomes" id="UP000219621"/>
    </source>
</evidence>